<comment type="caution">
    <text evidence="2">The sequence shown here is derived from an EMBL/GenBank/DDBJ whole genome shotgun (WGS) entry which is preliminary data.</text>
</comment>
<name>A0A7J7SCB1_MYOMY</name>
<feature type="region of interest" description="Disordered" evidence="1">
    <location>
        <begin position="8"/>
        <end position="49"/>
    </location>
</feature>
<accession>A0A7J7SCB1</accession>
<sequence length="132" mass="14465">MLGPLLQHHTLAYPEKHTQNSSSAPPTFPFPPPPPPLPPPPPPPPSSYPSFSLFPSPSAALLCPAVKYHSISYLLSRDVKRHPRMLISCLPNDIQVDIGRDNHPPPTKPCPWHHHWCQSIAAVSQASFPALA</sequence>
<keyword evidence="3" id="KW-1185">Reference proteome</keyword>
<proteinExistence type="predicted"/>
<reference evidence="2 3" key="1">
    <citation type="journal article" date="2020" name="Nature">
        <title>Six reference-quality genomes reveal evolution of bat adaptations.</title>
        <authorList>
            <person name="Jebb D."/>
            <person name="Huang Z."/>
            <person name="Pippel M."/>
            <person name="Hughes G.M."/>
            <person name="Lavrichenko K."/>
            <person name="Devanna P."/>
            <person name="Winkler S."/>
            <person name="Jermiin L.S."/>
            <person name="Skirmuntt E.C."/>
            <person name="Katzourakis A."/>
            <person name="Burkitt-Gray L."/>
            <person name="Ray D.A."/>
            <person name="Sullivan K.A.M."/>
            <person name="Roscito J.G."/>
            <person name="Kirilenko B.M."/>
            <person name="Davalos L.M."/>
            <person name="Corthals A.P."/>
            <person name="Power M.L."/>
            <person name="Jones G."/>
            <person name="Ransome R.D."/>
            <person name="Dechmann D.K.N."/>
            <person name="Locatelli A.G."/>
            <person name="Puechmaille S.J."/>
            <person name="Fedrigo O."/>
            <person name="Jarvis E.D."/>
            <person name="Hiller M."/>
            <person name="Vernes S.C."/>
            <person name="Myers E.W."/>
            <person name="Teeling E.C."/>
        </authorList>
    </citation>
    <scope>NUCLEOTIDE SEQUENCE [LARGE SCALE GENOMIC DNA]</scope>
    <source>
        <strain evidence="2">MMyoMyo1</strain>
        <tissue evidence="2">Flight muscle</tissue>
    </source>
</reference>
<organism evidence="2 3">
    <name type="scientific">Myotis myotis</name>
    <name type="common">Greater mouse-eared bat</name>
    <name type="synonym">Vespertilio myotis</name>
    <dbReference type="NCBI Taxonomy" id="51298"/>
    <lineage>
        <taxon>Eukaryota</taxon>
        <taxon>Metazoa</taxon>
        <taxon>Chordata</taxon>
        <taxon>Craniata</taxon>
        <taxon>Vertebrata</taxon>
        <taxon>Euteleostomi</taxon>
        <taxon>Mammalia</taxon>
        <taxon>Eutheria</taxon>
        <taxon>Laurasiatheria</taxon>
        <taxon>Chiroptera</taxon>
        <taxon>Yangochiroptera</taxon>
        <taxon>Vespertilionidae</taxon>
        <taxon>Myotis</taxon>
    </lineage>
</organism>
<protein>
    <submittedName>
        <fullName evidence="2">Uncharacterized protein</fullName>
    </submittedName>
</protein>
<evidence type="ECO:0000313" key="3">
    <source>
        <dbReference type="Proteomes" id="UP000527355"/>
    </source>
</evidence>
<feature type="compositionally biased region" description="Pro residues" evidence="1">
    <location>
        <begin position="26"/>
        <end position="47"/>
    </location>
</feature>
<gene>
    <name evidence="2" type="ORF">mMyoMyo1_009540</name>
</gene>
<dbReference type="EMBL" id="JABWUV010000019">
    <property type="protein sequence ID" value="KAF6285989.1"/>
    <property type="molecule type" value="Genomic_DNA"/>
</dbReference>
<evidence type="ECO:0000256" key="1">
    <source>
        <dbReference type="SAM" id="MobiDB-lite"/>
    </source>
</evidence>
<evidence type="ECO:0000313" key="2">
    <source>
        <dbReference type="EMBL" id="KAF6285989.1"/>
    </source>
</evidence>
<dbReference type="AlphaFoldDB" id="A0A7J7SCB1"/>
<dbReference type="Proteomes" id="UP000527355">
    <property type="component" value="Unassembled WGS sequence"/>
</dbReference>